<dbReference type="EMBL" id="KN823397">
    <property type="protein sequence ID" value="KIO17327.1"/>
    <property type="molecule type" value="Genomic_DNA"/>
</dbReference>
<dbReference type="Proteomes" id="UP000054248">
    <property type="component" value="Unassembled WGS sequence"/>
</dbReference>
<keyword evidence="2" id="KW-1185">Reference proteome</keyword>
<name>A0A0C3L778_9AGAM</name>
<reference evidence="1 2" key="1">
    <citation type="submission" date="2014-04" db="EMBL/GenBank/DDBJ databases">
        <authorList>
            <consortium name="DOE Joint Genome Institute"/>
            <person name="Kuo A."/>
            <person name="Girlanda M."/>
            <person name="Perotto S."/>
            <person name="Kohler A."/>
            <person name="Nagy L.G."/>
            <person name="Floudas D."/>
            <person name="Copeland A."/>
            <person name="Barry K.W."/>
            <person name="Cichocki N."/>
            <person name="Veneault-Fourrey C."/>
            <person name="LaButti K."/>
            <person name="Lindquist E.A."/>
            <person name="Lipzen A."/>
            <person name="Lundell T."/>
            <person name="Morin E."/>
            <person name="Murat C."/>
            <person name="Sun H."/>
            <person name="Tunlid A."/>
            <person name="Henrissat B."/>
            <person name="Grigoriev I.V."/>
            <person name="Hibbett D.S."/>
            <person name="Martin F."/>
            <person name="Nordberg H.P."/>
            <person name="Cantor M.N."/>
            <person name="Hua S.X."/>
        </authorList>
    </citation>
    <scope>NUCLEOTIDE SEQUENCE [LARGE SCALE GENOMIC DNA]</scope>
    <source>
        <strain evidence="1 2">MUT 4182</strain>
    </source>
</reference>
<accession>A0A0C3L778</accession>
<dbReference type="AlphaFoldDB" id="A0A0C3L778"/>
<evidence type="ECO:0000313" key="1">
    <source>
        <dbReference type="EMBL" id="KIO17327.1"/>
    </source>
</evidence>
<organism evidence="1 2">
    <name type="scientific">Tulasnella calospora MUT 4182</name>
    <dbReference type="NCBI Taxonomy" id="1051891"/>
    <lineage>
        <taxon>Eukaryota</taxon>
        <taxon>Fungi</taxon>
        <taxon>Dikarya</taxon>
        <taxon>Basidiomycota</taxon>
        <taxon>Agaricomycotina</taxon>
        <taxon>Agaricomycetes</taxon>
        <taxon>Cantharellales</taxon>
        <taxon>Tulasnellaceae</taxon>
        <taxon>Tulasnella</taxon>
    </lineage>
</organism>
<protein>
    <submittedName>
        <fullName evidence="1">Uncharacterized protein</fullName>
    </submittedName>
</protein>
<reference evidence="2" key="2">
    <citation type="submission" date="2015-01" db="EMBL/GenBank/DDBJ databases">
        <title>Evolutionary Origins and Diversification of the Mycorrhizal Mutualists.</title>
        <authorList>
            <consortium name="DOE Joint Genome Institute"/>
            <consortium name="Mycorrhizal Genomics Consortium"/>
            <person name="Kohler A."/>
            <person name="Kuo A."/>
            <person name="Nagy L.G."/>
            <person name="Floudas D."/>
            <person name="Copeland A."/>
            <person name="Barry K.W."/>
            <person name="Cichocki N."/>
            <person name="Veneault-Fourrey C."/>
            <person name="LaButti K."/>
            <person name="Lindquist E.A."/>
            <person name="Lipzen A."/>
            <person name="Lundell T."/>
            <person name="Morin E."/>
            <person name="Murat C."/>
            <person name="Riley R."/>
            <person name="Ohm R."/>
            <person name="Sun H."/>
            <person name="Tunlid A."/>
            <person name="Henrissat B."/>
            <person name="Grigoriev I.V."/>
            <person name="Hibbett D.S."/>
            <person name="Martin F."/>
        </authorList>
    </citation>
    <scope>NUCLEOTIDE SEQUENCE [LARGE SCALE GENOMIC DNA]</scope>
    <source>
        <strain evidence="2">MUT 4182</strain>
    </source>
</reference>
<gene>
    <name evidence="1" type="ORF">M407DRAFT_33007</name>
</gene>
<proteinExistence type="predicted"/>
<sequence>MPPEKSPLECAEGRRNQWLPIKSAVFVPLAGTLGSWQSNNKHAHWTRRKE</sequence>
<dbReference type="HOGENOM" id="CLU_3126116_0_0_1"/>
<evidence type="ECO:0000313" key="2">
    <source>
        <dbReference type="Proteomes" id="UP000054248"/>
    </source>
</evidence>